<proteinExistence type="predicted"/>
<evidence type="ECO:0000256" key="1">
    <source>
        <dbReference type="ARBA" id="ARBA00022679"/>
    </source>
</evidence>
<feature type="domain" description="Nucleotidyl transferase" evidence="3">
    <location>
        <begin position="10"/>
        <end position="122"/>
    </location>
</feature>
<name>A0A3B0YXG4_9ZZZZ</name>
<dbReference type="EMBL" id="UOFM01000397">
    <property type="protein sequence ID" value="VAW81360.1"/>
    <property type="molecule type" value="Genomic_DNA"/>
</dbReference>
<organism evidence="4">
    <name type="scientific">hydrothermal vent metagenome</name>
    <dbReference type="NCBI Taxonomy" id="652676"/>
    <lineage>
        <taxon>unclassified sequences</taxon>
        <taxon>metagenomes</taxon>
        <taxon>ecological metagenomes</taxon>
    </lineage>
</organism>
<evidence type="ECO:0000259" key="3">
    <source>
        <dbReference type="Pfam" id="PF00483"/>
    </source>
</evidence>
<dbReference type="Pfam" id="PF00483">
    <property type="entry name" value="NTP_transferase"/>
    <property type="match status" value="1"/>
</dbReference>
<dbReference type="InterPro" id="IPR029044">
    <property type="entry name" value="Nucleotide-diphossugar_trans"/>
</dbReference>
<protein>
    <recommendedName>
        <fullName evidence="3">Nucleotidyl transferase domain-containing protein</fullName>
    </recommendedName>
</protein>
<evidence type="ECO:0000256" key="2">
    <source>
        <dbReference type="ARBA" id="ARBA00022695"/>
    </source>
</evidence>
<dbReference type="SUPFAM" id="SSF53448">
    <property type="entry name" value="Nucleotide-diphospho-sugar transferases"/>
    <property type="match status" value="1"/>
</dbReference>
<dbReference type="GO" id="GO:0016779">
    <property type="term" value="F:nucleotidyltransferase activity"/>
    <property type="evidence" value="ECO:0007669"/>
    <property type="project" value="UniProtKB-KW"/>
</dbReference>
<dbReference type="InterPro" id="IPR005835">
    <property type="entry name" value="NTP_transferase_dom"/>
</dbReference>
<gene>
    <name evidence="4" type="ORF">MNBD_GAMMA14-233</name>
</gene>
<dbReference type="CDD" id="cd02523">
    <property type="entry name" value="PC_cytidylyltransferase"/>
    <property type="match status" value="1"/>
</dbReference>
<evidence type="ECO:0000313" key="4">
    <source>
        <dbReference type="EMBL" id="VAW81360.1"/>
    </source>
</evidence>
<dbReference type="InterPro" id="IPR050065">
    <property type="entry name" value="GlmU-like"/>
</dbReference>
<sequence length="277" mass="31194">MIDSNRITTALLLAAGTGTRLRPLTRNAPKCLTEVGGRPILDRLMHNLRVKGINRLVVVLGHQGNLIRKFLRHNAGDMRIDYVDNPDYRTTNNLYSLWLARQQIQEPFLLVESDLVFDASMLNNMLYPDRIAISRLRPWMNGTTVALGSGNGVTAFHLDCGQYDTPRYKTVNLYSLSLKTWQTMEERLSSYVSEGRLGVYYETVFADMVADGSLAFDAVFFDADRWYEIDTLVDLDAAEKMFGSRRPTTGRSLVVVKPVPSFARDRSHSGRPVLVGG</sequence>
<dbReference type="PANTHER" id="PTHR43584">
    <property type="entry name" value="NUCLEOTIDYL TRANSFERASE"/>
    <property type="match status" value="1"/>
</dbReference>
<accession>A0A3B0YXG4</accession>
<keyword evidence="1" id="KW-0808">Transferase</keyword>
<reference evidence="4" key="1">
    <citation type="submission" date="2018-06" db="EMBL/GenBank/DDBJ databases">
        <authorList>
            <person name="Zhirakovskaya E."/>
        </authorList>
    </citation>
    <scope>NUCLEOTIDE SEQUENCE</scope>
</reference>
<dbReference type="AlphaFoldDB" id="A0A3B0YXG4"/>
<dbReference type="Gene3D" id="3.90.550.10">
    <property type="entry name" value="Spore Coat Polysaccharide Biosynthesis Protein SpsA, Chain A"/>
    <property type="match status" value="1"/>
</dbReference>
<keyword evidence="2" id="KW-0548">Nucleotidyltransferase</keyword>
<dbReference type="PANTHER" id="PTHR43584:SF5">
    <property type="entry name" value="PROTEIN LICC"/>
    <property type="match status" value="1"/>
</dbReference>